<dbReference type="EMBL" id="CP058560">
    <property type="protein sequence ID" value="QUH24203.1"/>
    <property type="molecule type" value="Genomic_DNA"/>
</dbReference>
<feature type="transmembrane region" description="Helical" evidence="1">
    <location>
        <begin position="29"/>
        <end position="48"/>
    </location>
</feature>
<dbReference type="RefSeq" id="WP_211533162.1">
    <property type="nucleotide sequence ID" value="NZ_CP058560.1"/>
</dbReference>
<dbReference type="Proteomes" id="UP000681041">
    <property type="component" value="Chromosome"/>
</dbReference>
<protein>
    <submittedName>
        <fullName evidence="2">Uncharacterized protein</fullName>
    </submittedName>
</protein>
<proteinExistence type="predicted"/>
<keyword evidence="3" id="KW-1185">Reference proteome</keyword>
<dbReference type="GeneID" id="64821250"/>
<reference evidence="2" key="1">
    <citation type="submission" date="2020-07" db="EMBL/GenBank/DDBJ databases">
        <title>Methanobacterium. sp. MethCan genome.</title>
        <authorList>
            <person name="Postec A."/>
            <person name="Quemeneur M."/>
        </authorList>
    </citation>
    <scope>NUCLEOTIDE SEQUENCE</scope>
    <source>
        <strain evidence="2">MethCAN</strain>
    </source>
</reference>
<feature type="transmembrane region" description="Helical" evidence="1">
    <location>
        <begin position="86"/>
        <end position="108"/>
    </location>
</feature>
<sequence>MRQGIGIIVGSSILILANLMSLGDPTFPYRIIIILGLLFSIIYGFFEYKEYYNQIAYSLILAVFLIIIWTLYFIQPFSPKVDEMIYRLETWIITLMLLGLSLGVFIYWRKKSETSK</sequence>
<evidence type="ECO:0000313" key="3">
    <source>
        <dbReference type="Proteomes" id="UP000681041"/>
    </source>
</evidence>
<feature type="transmembrane region" description="Helical" evidence="1">
    <location>
        <begin position="55"/>
        <end position="74"/>
    </location>
</feature>
<evidence type="ECO:0000256" key="1">
    <source>
        <dbReference type="SAM" id="Phobius"/>
    </source>
</evidence>
<evidence type="ECO:0000313" key="2">
    <source>
        <dbReference type="EMBL" id="QUH24203.1"/>
    </source>
</evidence>
<keyword evidence="1" id="KW-1133">Transmembrane helix</keyword>
<accession>A0A8T8KAS1</accession>
<feature type="transmembrane region" description="Helical" evidence="1">
    <location>
        <begin position="5"/>
        <end position="23"/>
    </location>
</feature>
<organism evidence="2 3">
    <name type="scientific">Methanobacterium alkalithermotolerans</name>
    <dbReference type="NCBI Taxonomy" id="2731220"/>
    <lineage>
        <taxon>Archaea</taxon>
        <taxon>Methanobacteriati</taxon>
        <taxon>Methanobacteriota</taxon>
        <taxon>Methanomada group</taxon>
        <taxon>Methanobacteria</taxon>
        <taxon>Methanobacteriales</taxon>
        <taxon>Methanobacteriaceae</taxon>
        <taxon>Methanobacterium</taxon>
    </lineage>
</organism>
<gene>
    <name evidence="2" type="ORF">HYG87_10755</name>
</gene>
<dbReference type="KEGG" id="meme:HYG87_10755"/>
<keyword evidence="1" id="KW-0472">Membrane</keyword>
<name>A0A8T8KAS1_9EURY</name>
<dbReference type="AlphaFoldDB" id="A0A8T8KAS1"/>
<keyword evidence="1" id="KW-0812">Transmembrane</keyword>